<evidence type="ECO:0000256" key="5">
    <source>
        <dbReference type="ARBA" id="ARBA00031396"/>
    </source>
</evidence>
<dbReference type="OrthoDB" id="440202at2759"/>
<dbReference type="FunFam" id="1.20.58.610:FF:000001">
    <property type="entry name" value="Hsp90 co-chaperone Cdc37-like 1"/>
    <property type="match status" value="1"/>
</dbReference>
<dbReference type="Pfam" id="PF03234">
    <property type="entry name" value="CDC37_N"/>
    <property type="match status" value="1"/>
</dbReference>
<feature type="domain" description="Cdc37 N-terminal" evidence="9">
    <location>
        <begin position="50"/>
        <end position="173"/>
    </location>
</feature>
<keyword evidence="3" id="KW-0963">Cytoplasm</keyword>
<dbReference type="SUPFAM" id="SSF101391">
    <property type="entry name" value="Hsp90 co-chaperone CDC37"/>
    <property type="match status" value="1"/>
</dbReference>
<dbReference type="Gene3D" id="6.10.140.250">
    <property type="match status" value="1"/>
</dbReference>
<feature type="compositionally biased region" description="Basic and acidic residues" evidence="6">
    <location>
        <begin position="416"/>
        <end position="425"/>
    </location>
</feature>
<dbReference type="GO" id="GO:0051087">
    <property type="term" value="F:protein-folding chaperone binding"/>
    <property type="evidence" value="ECO:0007669"/>
    <property type="project" value="TreeGrafter"/>
</dbReference>
<dbReference type="GO" id="GO:0019901">
    <property type="term" value="F:protein kinase binding"/>
    <property type="evidence" value="ECO:0007669"/>
    <property type="project" value="InterPro"/>
</dbReference>
<dbReference type="GO" id="GO:0006457">
    <property type="term" value="P:protein folding"/>
    <property type="evidence" value="ECO:0007669"/>
    <property type="project" value="TreeGrafter"/>
</dbReference>
<feature type="domain" description="Cdc37 C-terminal" evidence="7">
    <location>
        <begin position="331"/>
        <end position="417"/>
    </location>
</feature>
<dbReference type="InterPro" id="IPR013874">
    <property type="entry name" value="Cdc37_Hsp90-bd"/>
</dbReference>
<dbReference type="GO" id="GO:0051082">
    <property type="term" value="F:unfolded protein binding"/>
    <property type="evidence" value="ECO:0007669"/>
    <property type="project" value="TreeGrafter"/>
</dbReference>
<comment type="similarity">
    <text evidence="2">Belongs to the CDC37 family.</text>
</comment>
<organism evidence="10">
    <name type="scientific">Amphimedon queenslandica</name>
    <name type="common">Sponge</name>
    <dbReference type="NCBI Taxonomy" id="400682"/>
    <lineage>
        <taxon>Eukaryota</taxon>
        <taxon>Metazoa</taxon>
        <taxon>Porifera</taxon>
        <taxon>Demospongiae</taxon>
        <taxon>Heteroscleromorpha</taxon>
        <taxon>Haplosclerida</taxon>
        <taxon>Niphatidae</taxon>
        <taxon>Amphimedon</taxon>
    </lineage>
</organism>
<feature type="domain" description="Cdc37 Hsp90 binding" evidence="8">
    <location>
        <begin position="166"/>
        <end position="327"/>
    </location>
</feature>
<dbReference type="InParanoid" id="A0A1X7V9U1"/>
<evidence type="ECO:0000256" key="3">
    <source>
        <dbReference type="ARBA" id="ARBA00022490"/>
    </source>
</evidence>
<dbReference type="InterPro" id="IPR013873">
    <property type="entry name" value="Cdc37_C"/>
</dbReference>
<sequence>SRDSCTNPRGESSTSRHYPSIPDSFLVHFERLRLLLFKQKLVNFTQLSNMVDYSKWKNIEVSDDEDDTHPNIDTPSLFRWRHQARVERTEKEIEEKQQFLAKQKENRTKLREAQDKMKKAKGNQEEMSALKKQIDSLKKEEEKLRKQEEELAKKERLTPWNVDTLSKDGFSHSYINKSQPKKELTDEEKHEQLQSFVERHEKDMKHYGMLNDYEDSNDYLRDNPHLVCEETASFLTLWCVTLEVEEKTALMCRVAHQTIVMQYILQLAKQLERDPRSCVPGFFQRMKTAEKQYTDAFRDELQSFIERVKARAKIRIEEAVKKVEEEERQKRLGPGGLDPVEVMDSLPPELRSCFEERNIPKLQDVISKLPKEEAAYHMKRCVDSGLWVADAKSAGLTPASEELKKHNIEVDDESSDEHYEDINNEDKDELGLD</sequence>
<evidence type="ECO:0000259" key="9">
    <source>
        <dbReference type="SMART" id="SM01071"/>
    </source>
</evidence>
<evidence type="ECO:0000259" key="8">
    <source>
        <dbReference type="SMART" id="SM01070"/>
    </source>
</evidence>
<dbReference type="Gene3D" id="1.20.58.610">
    <property type="entry name" value="Cdc37, Hsp90 binding domain"/>
    <property type="match status" value="1"/>
</dbReference>
<dbReference type="PANTHER" id="PTHR12800">
    <property type="entry name" value="CDC37-RELATED"/>
    <property type="match status" value="1"/>
</dbReference>
<dbReference type="InterPro" id="IPR038189">
    <property type="entry name" value="Cdc37_Hsp90-bd_sf"/>
</dbReference>
<dbReference type="GO" id="GO:0005737">
    <property type="term" value="C:cytoplasm"/>
    <property type="evidence" value="ECO:0007669"/>
    <property type="project" value="UniProtKB-SubCell"/>
</dbReference>
<protein>
    <recommendedName>
        <fullName evidence="5">Hsp90 chaperone protein kinase-targeting subunit</fullName>
    </recommendedName>
</protein>
<dbReference type="EnsemblMetazoa" id="Aqu2.1.36776_001">
    <property type="protein sequence ID" value="Aqu2.1.36776_001"/>
    <property type="gene ID" value="Aqu2.1.36776"/>
</dbReference>
<evidence type="ECO:0000256" key="4">
    <source>
        <dbReference type="ARBA" id="ARBA00023186"/>
    </source>
</evidence>
<dbReference type="SMART" id="SM01069">
    <property type="entry name" value="CDC37_C"/>
    <property type="match status" value="1"/>
</dbReference>
<dbReference type="AlphaFoldDB" id="A0A1X7V9U1"/>
<dbReference type="eggNOG" id="KOG2260">
    <property type="taxonomic scope" value="Eukaryota"/>
</dbReference>
<reference evidence="10" key="1">
    <citation type="submission" date="2017-05" db="UniProtKB">
        <authorList>
            <consortium name="EnsemblMetazoa"/>
        </authorList>
    </citation>
    <scope>IDENTIFICATION</scope>
</reference>
<evidence type="ECO:0000313" key="10">
    <source>
        <dbReference type="EnsemblMetazoa" id="Aqu2.1.36776_001"/>
    </source>
</evidence>
<evidence type="ECO:0000259" key="7">
    <source>
        <dbReference type="SMART" id="SM01069"/>
    </source>
</evidence>
<dbReference type="InterPro" id="IPR004918">
    <property type="entry name" value="Cdc37"/>
</dbReference>
<feature type="region of interest" description="Disordered" evidence="6">
    <location>
        <begin position="104"/>
        <end position="129"/>
    </location>
</feature>
<dbReference type="Pfam" id="PF08565">
    <property type="entry name" value="CDC37_M"/>
    <property type="match status" value="1"/>
</dbReference>
<dbReference type="PANTHER" id="PTHR12800:SF4">
    <property type="entry name" value="HSP90 CO-CHAPERONE CDC37"/>
    <property type="match status" value="1"/>
</dbReference>
<dbReference type="FunCoup" id="A0A1X7V9U1">
    <property type="interactions" value="853"/>
</dbReference>
<dbReference type="InterPro" id="IPR013855">
    <property type="entry name" value="Cdc37_N_dom"/>
</dbReference>
<evidence type="ECO:0000256" key="2">
    <source>
        <dbReference type="ARBA" id="ARBA00006222"/>
    </source>
</evidence>
<dbReference type="SMART" id="SM01071">
    <property type="entry name" value="CDC37_N"/>
    <property type="match status" value="1"/>
</dbReference>
<dbReference type="GO" id="GO:0031072">
    <property type="term" value="F:heat shock protein binding"/>
    <property type="evidence" value="ECO:0007669"/>
    <property type="project" value="TreeGrafter"/>
</dbReference>
<dbReference type="STRING" id="400682.A0A1X7V9U1"/>
<dbReference type="Pfam" id="PF08564">
    <property type="entry name" value="CDC37_C"/>
    <property type="match status" value="1"/>
</dbReference>
<evidence type="ECO:0000256" key="6">
    <source>
        <dbReference type="SAM" id="MobiDB-lite"/>
    </source>
</evidence>
<dbReference type="SMART" id="SM01070">
    <property type="entry name" value="CDC37_M"/>
    <property type="match status" value="1"/>
</dbReference>
<evidence type="ECO:0000256" key="1">
    <source>
        <dbReference type="ARBA" id="ARBA00004496"/>
    </source>
</evidence>
<name>A0A1X7V9U1_AMPQE</name>
<comment type="subcellular location">
    <subcellularLocation>
        <location evidence="1">Cytoplasm</location>
    </subcellularLocation>
</comment>
<accession>A0A1X7V9U1</accession>
<keyword evidence="4" id="KW-0143">Chaperone</keyword>
<dbReference type="GO" id="GO:0050821">
    <property type="term" value="P:protein stabilization"/>
    <property type="evidence" value="ECO:0007669"/>
    <property type="project" value="TreeGrafter"/>
</dbReference>
<feature type="region of interest" description="Disordered" evidence="6">
    <location>
        <begin position="403"/>
        <end position="433"/>
    </location>
</feature>
<proteinExistence type="inferred from homology"/>